<sequence length="244" mass="28199">MGVSNSLGPFGTDSSEEVCIEKRTFYRAISGLHASINTHLSSKYLLSDTSGSFFKKGKPELEWGPNITEFLNHFERPEARKTGFPWLKNLYFLYLLELRAILKASTFLRNFDLYTGNSEDDTDLKNAVQDLLTVVSNFPSHFDEKALFSTKDSMKLRSEFHERFTNITRIMDCVGCQKCQLWGKLQRLLLYSTRSEDSRKVFISWKISGELLDRVSTACRRRHTLRHNLISLVAEIRGFKLKHV</sequence>
<evidence type="ECO:0000256" key="15">
    <source>
        <dbReference type="ARBA" id="ARBA00023284"/>
    </source>
</evidence>
<gene>
    <name evidence="16" type="ORF">Ocin01_06877</name>
</gene>
<name>A0A1D2N3H9_ORCCI</name>
<comment type="subunit">
    <text evidence="4">May function both as a monomer and a homodimer.</text>
</comment>
<evidence type="ECO:0000256" key="13">
    <source>
        <dbReference type="ARBA" id="ARBA00023157"/>
    </source>
</evidence>
<evidence type="ECO:0000256" key="1">
    <source>
        <dbReference type="ARBA" id="ARBA00001974"/>
    </source>
</evidence>
<evidence type="ECO:0000256" key="12">
    <source>
        <dbReference type="ARBA" id="ARBA00023136"/>
    </source>
</evidence>
<comment type="caution">
    <text evidence="16">The sequence shown here is derived from an EMBL/GenBank/DDBJ whole genome shotgun (WGS) entry which is preliminary data.</text>
</comment>
<keyword evidence="12" id="KW-0472">Membrane</keyword>
<evidence type="ECO:0000313" key="17">
    <source>
        <dbReference type="Proteomes" id="UP000094527"/>
    </source>
</evidence>
<keyword evidence="6" id="KW-0285">Flavoprotein</keyword>
<comment type="cofactor">
    <cofactor evidence="1">
        <name>FAD</name>
        <dbReference type="ChEBI" id="CHEBI:57692"/>
    </cofactor>
</comment>
<evidence type="ECO:0000313" key="16">
    <source>
        <dbReference type="EMBL" id="ODM99812.1"/>
    </source>
</evidence>
<evidence type="ECO:0000256" key="8">
    <source>
        <dbReference type="ARBA" id="ARBA00022824"/>
    </source>
</evidence>
<proteinExistence type="inferred from homology"/>
<evidence type="ECO:0000256" key="11">
    <source>
        <dbReference type="ARBA" id="ARBA00023002"/>
    </source>
</evidence>
<dbReference type="STRING" id="48709.A0A1D2N3H9"/>
<evidence type="ECO:0000256" key="14">
    <source>
        <dbReference type="ARBA" id="ARBA00023180"/>
    </source>
</evidence>
<evidence type="ECO:0000256" key="3">
    <source>
        <dbReference type="ARBA" id="ARBA00008277"/>
    </source>
</evidence>
<keyword evidence="7" id="KW-0732">Signal</keyword>
<dbReference type="SUPFAM" id="SSF110019">
    <property type="entry name" value="ERO1-like"/>
    <property type="match status" value="1"/>
</dbReference>
<evidence type="ECO:0000256" key="9">
    <source>
        <dbReference type="ARBA" id="ARBA00022827"/>
    </source>
</evidence>
<keyword evidence="15" id="KW-0676">Redox-active center</keyword>
<dbReference type="EMBL" id="LJIJ01000254">
    <property type="protein sequence ID" value="ODM99812.1"/>
    <property type="molecule type" value="Genomic_DNA"/>
</dbReference>
<evidence type="ECO:0000256" key="4">
    <source>
        <dbReference type="ARBA" id="ARBA00011802"/>
    </source>
</evidence>
<dbReference type="GO" id="GO:0005789">
    <property type="term" value="C:endoplasmic reticulum membrane"/>
    <property type="evidence" value="ECO:0007669"/>
    <property type="project" value="UniProtKB-SubCell"/>
</dbReference>
<keyword evidence="14" id="KW-0325">Glycoprotein</keyword>
<dbReference type="OMA" id="YTENCFR"/>
<evidence type="ECO:0000256" key="2">
    <source>
        <dbReference type="ARBA" id="ARBA00004367"/>
    </source>
</evidence>
<keyword evidence="17" id="KW-1185">Reference proteome</keyword>
<dbReference type="PANTHER" id="PTHR12613">
    <property type="entry name" value="ERO1-RELATED"/>
    <property type="match status" value="1"/>
</dbReference>
<evidence type="ECO:0000256" key="6">
    <source>
        <dbReference type="ARBA" id="ARBA00022630"/>
    </source>
</evidence>
<comment type="similarity">
    <text evidence="3">Belongs to the EROs family.</text>
</comment>
<dbReference type="PANTHER" id="PTHR12613:SF0">
    <property type="entry name" value="ERO1-LIKE PROTEIN"/>
    <property type="match status" value="1"/>
</dbReference>
<dbReference type="GO" id="GO:0034975">
    <property type="term" value="P:protein folding in endoplasmic reticulum"/>
    <property type="evidence" value="ECO:0007669"/>
    <property type="project" value="InterPro"/>
</dbReference>
<dbReference type="Pfam" id="PF04137">
    <property type="entry name" value="ERO1"/>
    <property type="match status" value="1"/>
</dbReference>
<keyword evidence="10" id="KW-0249">Electron transport</keyword>
<dbReference type="GO" id="GO:0016972">
    <property type="term" value="F:thiol oxidase activity"/>
    <property type="evidence" value="ECO:0007669"/>
    <property type="project" value="InterPro"/>
</dbReference>
<dbReference type="InterPro" id="IPR007266">
    <property type="entry name" value="Ero1"/>
</dbReference>
<protein>
    <submittedName>
        <fullName evidence="16">Ero1-like protein</fullName>
    </submittedName>
</protein>
<reference evidence="16 17" key="1">
    <citation type="journal article" date="2016" name="Genome Biol. Evol.">
        <title>Gene Family Evolution Reflects Adaptation to Soil Environmental Stressors in the Genome of the Collembolan Orchesella cincta.</title>
        <authorList>
            <person name="Faddeeva-Vakhrusheva A."/>
            <person name="Derks M.F."/>
            <person name="Anvar S.Y."/>
            <person name="Agamennone V."/>
            <person name="Suring W."/>
            <person name="Smit S."/>
            <person name="van Straalen N.M."/>
            <person name="Roelofs D."/>
        </authorList>
    </citation>
    <scope>NUCLEOTIDE SEQUENCE [LARGE SCALE GENOMIC DNA]</scope>
    <source>
        <tissue evidence="16">Mixed pool</tissue>
    </source>
</reference>
<keyword evidence="13" id="KW-1015">Disulfide bond</keyword>
<comment type="subcellular location">
    <subcellularLocation>
        <location evidence="2">Endoplasmic reticulum membrane</location>
        <topology evidence="2">Peripheral membrane protein</topology>
        <orientation evidence="2">Lumenal side</orientation>
    </subcellularLocation>
</comment>
<dbReference type="Proteomes" id="UP000094527">
    <property type="component" value="Unassembled WGS sequence"/>
</dbReference>
<evidence type="ECO:0000256" key="7">
    <source>
        <dbReference type="ARBA" id="ARBA00022729"/>
    </source>
</evidence>
<keyword evidence="11" id="KW-0560">Oxidoreductase</keyword>
<dbReference type="OrthoDB" id="269384at2759"/>
<dbReference type="InterPro" id="IPR037192">
    <property type="entry name" value="ERO1-like_sf"/>
</dbReference>
<evidence type="ECO:0000256" key="10">
    <source>
        <dbReference type="ARBA" id="ARBA00022982"/>
    </source>
</evidence>
<organism evidence="16 17">
    <name type="scientific">Orchesella cincta</name>
    <name type="common">Springtail</name>
    <name type="synonym">Podura cincta</name>
    <dbReference type="NCBI Taxonomy" id="48709"/>
    <lineage>
        <taxon>Eukaryota</taxon>
        <taxon>Metazoa</taxon>
        <taxon>Ecdysozoa</taxon>
        <taxon>Arthropoda</taxon>
        <taxon>Hexapoda</taxon>
        <taxon>Collembola</taxon>
        <taxon>Entomobryomorpha</taxon>
        <taxon>Entomobryoidea</taxon>
        <taxon>Orchesellidae</taxon>
        <taxon>Orchesellinae</taxon>
        <taxon>Orchesella</taxon>
    </lineage>
</organism>
<dbReference type="AlphaFoldDB" id="A0A1D2N3H9"/>
<keyword evidence="9" id="KW-0274">FAD</keyword>
<dbReference type="GO" id="GO:0071949">
    <property type="term" value="F:FAD binding"/>
    <property type="evidence" value="ECO:0007669"/>
    <property type="project" value="InterPro"/>
</dbReference>
<keyword evidence="5" id="KW-0813">Transport</keyword>
<keyword evidence="8" id="KW-0256">Endoplasmic reticulum</keyword>
<evidence type="ECO:0000256" key="5">
    <source>
        <dbReference type="ARBA" id="ARBA00022448"/>
    </source>
</evidence>
<dbReference type="GO" id="GO:0015035">
    <property type="term" value="F:protein-disulfide reductase activity"/>
    <property type="evidence" value="ECO:0007669"/>
    <property type="project" value="InterPro"/>
</dbReference>
<accession>A0A1D2N3H9</accession>